<dbReference type="Proteomes" id="UP000548476">
    <property type="component" value="Unassembled WGS sequence"/>
</dbReference>
<dbReference type="EMBL" id="JACHGT010000020">
    <property type="protein sequence ID" value="MBB6039229.1"/>
    <property type="molecule type" value="Genomic_DNA"/>
</dbReference>
<evidence type="ECO:0000256" key="1">
    <source>
        <dbReference type="SAM" id="MobiDB-lite"/>
    </source>
</evidence>
<accession>A0A841G3D9</accession>
<protein>
    <submittedName>
        <fullName evidence="3">Uncharacterized protein</fullName>
    </submittedName>
</protein>
<feature type="transmembrane region" description="Helical" evidence="2">
    <location>
        <begin position="43"/>
        <end position="61"/>
    </location>
</feature>
<sequence>MDSLESLFSAASLLSLQGSAAAALLVPNVLGNLIGERFDKWRKWTSLGIALVLAYLAAFLAKDANAIKWVVALFNGFLVFASAMGLNQLPRKNRPNGHSPDAPEPKFLKSWT</sequence>
<feature type="compositionally biased region" description="Basic and acidic residues" evidence="1">
    <location>
        <begin position="101"/>
        <end position="112"/>
    </location>
</feature>
<feature type="transmembrane region" description="Helical" evidence="2">
    <location>
        <begin position="67"/>
        <end position="86"/>
    </location>
</feature>
<dbReference type="AlphaFoldDB" id="A0A841G3D9"/>
<dbReference type="RefSeq" id="WP_184792312.1">
    <property type="nucleotide sequence ID" value="NZ_BONT01000050.1"/>
</dbReference>
<evidence type="ECO:0000313" key="3">
    <source>
        <dbReference type="EMBL" id="MBB6039229.1"/>
    </source>
</evidence>
<gene>
    <name evidence="3" type="ORF">HNR73_007120</name>
</gene>
<organism evidence="3 4">
    <name type="scientific">Phytomonospora endophytica</name>
    <dbReference type="NCBI Taxonomy" id="714109"/>
    <lineage>
        <taxon>Bacteria</taxon>
        <taxon>Bacillati</taxon>
        <taxon>Actinomycetota</taxon>
        <taxon>Actinomycetes</taxon>
        <taxon>Micromonosporales</taxon>
        <taxon>Micromonosporaceae</taxon>
        <taxon>Phytomonospora</taxon>
    </lineage>
</organism>
<evidence type="ECO:0000256" key="2">
    <source>
        <dbReference type="SAM" id="Phobius"/>
    </source>
</evidence>
<comment type="caution">
    <text evidence="3">The sequence shown here is derived from an EMBL/GenBank/DDBJ whole genome shotgun (WGS) entry which is preliminary data.</text>
</comment>
<reference evidence="3 4" key="1">
    <citation type="submission" date="2020-08" db="EMBL/GenBank/DDBJ databases">
        <title>Genomic Encyclopedia of Type Strains, Phase IV (KMG-IV): sequencing the most valuable type-strain genomes for metagenomic binning, comparative biology and taxonomic classification.</title>
        <authorList>
            <person name="Goeker M."/>
        </authorList>
    </citation>
    <scope>NUCLEOTIDE SEQUENCE [LARGE SCALE GENOMIC DNA]</scope>
    <source>
        <strain evidence="3 4">YIM 65646</strain>
    </source>
</reference>
<keyword evidence="4" id="KW-1185">Reference proteome</keyword>
<evidence type="ECO:0000313" key="4">
    <source>
        <dbReference type="Proteomes" id="UP000548476"/>
    </source>
</evidence>
<proteinExistence type="predicted"/>
<keyword evidence="2" id="KW-1133">Transmembrane helix</keyword>
<name>A0A841G3D9_9ACTN</name>
<keyword evidence="2" id="KW-0472">Membrane</keyword>
<feature type="transmembrane region" description="Helical" evidence="2">
    <location>
        <begin position="6"/>
        <end position="31"/>
    </location>
</feature>
<feature type="region of interest" description="Disordered" evidence="1">
    <location>
        <begin position="91"/>
        <end position="112"/>
    </location>
</feature>
<keyword evidence="2" id="KW-0812">Transmembrane</keyword>